<gene>
    <name evidence="2" type="ORF">GN330_18330</name>
</gene>
<organism evidence="2 3">
    <name type="scientific">Nitratireductor arenosus</name>
    <dbReference type="NCBI Taxonomy" id="2682096"/>
    <lineage>
        <taxon>Bacteria</taxon>
        <taxon>Pseudomonadati</taxon>
        <taxon>Pseudomonadota</taxon>
        <taxon>Alphaproteobacteria</taxon>
        <taxon>Hyphomicrobiales</taxon>
        <taxon>Phyllobacteriaceae</taxon>
        <taxon>Nitratireductor</taxon>
    </lineage>
</organism>
<dbReference type="Proteomes" id="UP000463224">
    <property type="component" value="Unassembled WGS sequence"/>
</dbReference>
<dbReference type="EMBL" id="WPHG01000004">
    <property type="protein sequence ID" value="MVA99208.1"/>
    <property type="molecule type" value="Genomic_DNA"/>
</dbReference>
<evidence type="ECO:0000313" key="2">
    <source>
        <dbReference type="EMBL" id="MVA99208.1"/>
    </source>
</evidence>
<accession>A0A844QMD9</accession>
<feature type="signal peptide" evidence="1">
    <location>
        <begin position="1"/>
        <end position="26"/>
    </location>
</feature>
<keyword evidence="3" id="KW-1185">Reference proteome</keyword>
<dbReference type="RefSeq" id="WP_156714154.1">
    <property type="nucleotide sequence ID" value="NZ_WPHG01000004.1"/>
</dbReference>
<keyword evidence="1" id="KW-0732">Signal</keyword>
<proteinExistence type="predicted"/>
<evidence type="ECO:0000313" key="3">
    <source>
        <dbReference type="Proteomes" id="UP000463224"/>
    </source>
</evidence>
<dbReference type="AlphaFoldDB" id="A0A844QMD9"/>
<evidence type="ECO:0000256" key="1">
    <source>
        <dbReference type="SAM" id="SignalP"/>
    </source>
</evidence>
<protein>
    <submittedName>
        <fullName evidence="2">Uncharacterized protein</fullName>
    </submittedName>
</protein>
<feature type="chain" id="PRO_5032761717" evidence="1">
    <location>
        <begin position="27"/>
        <end position="114"/>
    </location>
</feature>
<comment type="caution">
    <text evidence="2">The sequence shown here is derived from an EMBL/GenBank/DDBJ whole genome shotgun (WGS) entry which is preliminary data.</text>
</comment>
<reference evidence="2 3" key="1">
    <citation type="submission" date="2019-12" db="EMBL/GenBank/DDBJ databases">
        <title>Nitratireductor arenosus sp. nov., Isolated from sea sand, Jeju island, South Korea.</title>
        <authorList>
            <person name="Kim W."/>
        </authorList>
    </citation>
    <scope>NUCLEOTIDE SEQUENCE [LARGE SCALE GENOMIC DNA]</scope>
    <source>
        <strain evidence="2 3">CAU 1489</strain>
    </source>
</reference>
<name>A0A844QMD9_9HYPH</name>
<sequence>MNMLKPVLAIAATAAMLAGAASISGAAQLVAAPYAASGAAINCTIPNHVECDISSRKGIKSVKITANTPQGTINLVNKTYPNCPKLVTVGWDSAYHSSGKQIVECTPMKLKLAK</sequence>